<keyword evidence="3 4" id="KW-0067">ATP-binding</keyword>
<keyword evidence="6" id="KW-1185">Reference proteome</keyword>
<keyword evidence="2 4" id="KW-0547">Nucleotide-binding</keyword>
<protein>
    <recommendedName>
        <fullName evidence="1">non-specific serine/threonine protein kinase</fullName>
        <ecNumber evidence="1">2.7.11.1</ecNumber>
    </recommendedName>
</protein>
<evidence type="ECO:0000256" key="3">
    <source>
        <dbReference type="ARBA" id="ARBA00022840"/>
    </source>
</evidence>
<evidence type="ECO:0000259" key="5">
    <source>
        <dbReference type="PROSITE" id="PS50011"/>
    </source>
</evidence>
<dbReference type="EC" id="2.7.11.1" evidence="1"/>
<dbReference type="Gene3D" id="1.10.510.10">
    <property type="entry name" value="Transferase(Phosphotransferase) domain 1"/>
    <property type="match status" value="1"/>
</dbReference>
<dbReference type="GO" id="GO:0004674">
    <property type="term" value="F:protein serine/threonine kinase activity"/>
    <property type="evidence" value="ECO:0007669"/>
    <property type="project" value="UniProtKB-EC"/>
</dbReference>
<reference evidence="6" key="1">
    <citation type="submission" date="2014-07" db="EMBL/GenBank/DDBJ databases">
        <authorList>
            <person name="Martin A.A"/>
            <person name="De Silva N."/>
        </authorList>
    </citation>
    <scope>NUCLEOTIDE SEQUENCE</scope>
</reference>
<dbReference type="PROSITE" id="PS00107">
    <property type="entry name" value="PROTEIN_KINASE_ATP"/>
    <property type="match status" value="1"/>
</dbReference>
<sequence length="534" mass="61302">MNSLSIITNAIEVDESFPSVPLLPSGFSFQHISKSSKDAQIISEIKIKSILGKGCFSYIYECEVGNSDGSKKNIAVKIAEERCSNLQNEGRIYNEYLIERKLRNFFGSLHISLMNLVTYGNFCNNNINFGYIVMDIYKYNMNDVKKLFTNNFQSDEYKFAMINVCLTLCSALKYLSIHNLVHSDMKSDNILCKKLSTDPSLLQNVVLADYGLTNLSGSPCRTSRYFLGPLSYAHIDLLDNIKSLRSDSYMLVFYIMDLFEILPELKQIDGIENARQKKTSFLNNEKNILMKSNKDTRLINMFIDVFGYLSKLNIKDCPNYDNITDIFLKYLPSFKSTLTKYDCLEVKKSGNVETKFQIFEISKEKSLIFKNNITIFGSDIDIIKLKNIYKDLNKFDIIACIKAFIQYSNRGFVSVYKYNDEAKKLKNNILSQAITKMLSPNIKRKNAVLKGIIYLLNFFNREYATLQNILVVIDDSEVTSALEKIQKNEKTGSTYENELIECISDKKITFLYTDDNSNPIVAKTTKMVSDLQWK</sequence>
<name>A0A0K0FRP2_STRVS</name>
<dbReference type="PROSITE" id="PS50011">
    <property type="entry name" value="PROTEIN_KINASE_DOM"/>
    <property type="match status" value="1"/>
</dbReference>
<organism evidence="6 7">
    <name type="scientific">Strongyloides venezuelensis</name>
    <name type="common">Threadworm</name>
    <dbReference type="NCBI Taxonomy" id="75913"/>
    <lineage>
        <taxon>Eukaryota</taxon>
        <taxon>Metazoa</taxon>
        <taxon>Ecdysozoa</taxon>
        <taxon>Nematoda</taxon>
        <taxon>Chromadorea</taxon>
        <taxon>Rhabditida</taxon>
        <taxon>Tylenchina</taxon>
        <taxon>Panagrolaimomorpha</taxon>
        <taxon>Strongyloidoidea</taxon>
        <taxon>Strongyloididae</taxon>
        <taxon>Strongyloides</taxon>
    </lineage>
</organism>
<dbReference type="STRING" id="75913.A0A0K0FRP2"/>
<evidence type="ECO:0000256" key="2">
    <source>
        <dbReference type="ARBA" id="ARBA00022741"/>
    </source>
</evidence>
<dbReference type="PANTHER" id="PTHR11909">
    <property type="entry name" value="CASEIN KINASE-RELATED"/>
    <property type="match status" value="1"/>
</dbReference>
<feature type="binding site" evidence="4">
    <location>
        <position position="77"/>
    </location>
    <ligand>
        <name>ATP</name>
        <dbReference type="ChEBI" id="CHEBI:30616"/>
    </ligand>
</feature>
<dbReference type="SUPFAM" id="SSF56112">
    <property type="entry name" value="Protein kinase-like (PK-like)"/>
    <property type="match status" value="1"/>
</dbReference>
<evidence type="ECO:0000256" key="1">
    <source>
        <dbReference type="ARBA" id="ARBA00012513"/>
    </source>
</evidence>
<dbReference type="GO" id="GO:0005524">
    <property type="term" value="F:ATP binding"/>
    <property type="evidence" value="ECO:0007669"/>
    <property type="project" value="UniProtKB-UniRule"/>
</dbReference>
<dbReference type="InterPro" id="IPR011009">
    <property type="entry name" value="Kinase-like_dom_sf"/>
</dbReference>
<evidence type="ECO:0000313" key="7">
    <source>
        <dbReference type="WBParaSite" id="SVE_1274300.1"/>
    </source>
</evidence>
<feature type="domain" description="Protein kinase" evidence="5">
    <location>
        <begin position="45"/>
        <end position="331"/>
    </location>
</feature>
<dbReference type="InterPro" id="IPR017441">
    <property type="entry name" value="Protein_kinase_ATP_BS"/>
</dbReference>
<dbReference type="InterPro" id="IPR008271">
    <property type="entry name" value="Ser/Thr_kinase_AS"/>
</dbReference>
<dbReference type="Proteomes" id="UP000035680">
    <property type="component" value="Unassembled WGS sequence"/>
</dbReference>
<dbReference type="SMART" id="SM00220">
    <property type="entry name" value="S_TKc"/>
    <property type="match status" value="1"/>
</dbReference>
<evidence type="ECO:0000313" key="6">
    <source>
        <dbReference type="Proteomes" id="UP000035680"/>
    </source>
</evidence>
<dbReference type="InterPro" id="IPR050235">
    <property type="entry name" value="CK1_Ser-Thr_kinase"/>
</dbReference>
<dbReference type="InterPro" id="IPR000719">
    <property type="entry name" value="Prot_kinase_dom"/>
</dbReference>
<dbReference type="AlphaFoldDB" id="A0A0K0FRP2"/>
<proteinExistence type="predicted"/>
<reference evidence="7" key="2">
    <citation type="submission" date="2015-08" db="UniProtKB">
        <authorList>
            <consortium name="WormBaseParasite"/>
        </authorList>
    </citation>
    <scope>IDENTIFICATION</scope>
</reference>
<dbReference type="Pfam" id="PF00069">
    <property type="entry name" value="Pkinase"/>
    <property type="match status" value="1"/>
</dbReference>
<accession>A0A0K0FRP2</accession>
<dbReference type="PROSITE" id="PS00108">
    <property type="entry name" value="PROTEIN_KINASE_ST"/>
    <property type="match status" value="1"/>
</dbReference>
<evidence type="ECO:0000256" key="4">
    <source>
        <dbReference type="PROSITE-ProRule" id="PRU10141"/>
    </source>
</evidence>
<dbReference type="WBParaSite" id="SVE_1274300.1">
    <property type="protein sequence ID" value="SVE_1274300.1"/>
    <property type="gene ID" value="SVE_1274300"/>
</dbReference>